<evidence type="ECO:0000313" key="12">
    <source>
        <dbReference type="Proteomes" id="UP000001568"/>
    </source>
</evidence>
<dbReference type="OrthoDB" id="40902at2759"/>
<evidence type="ECO:0008006" key="13">
    <source>
        <dbReference type="Google" id="ProtNLM"/>
    </source>
</evidence>
<dbReference type="eggNOG" id="KOG0032">
    <property type="taxonomic scope" value="Eukaryota"/>
</dbReference>
<feature type="region of interest" description="Disordered" evidence="8">
    <location>
        <begin position="1"/>
        <end position="49"/>
    </location>
</feature>
<dbReference type="InterPro" id="IPR017441">
    <property type="entry name" value="Protein_kinase_ATP_BS"/>
</dbReference>
<evidence type="ECO:0000256" key="7">
    <source>
        <dbReference type="PROSITE-ProRule" id="PRU10141"/>
    </source>
</evidence>
<keyword evidence="5" id="KW-0106">Calcium</keyword>
<dbReference type="Gene3D" id="1.10.238.10">
    <property type="entry name" value="EF-hand"/>
    <property type="match status" value="2"/>
</dbReference>
<dbReference type="OMA" id="WAHISED"/>
<evidence type="ECO:0000259" key="9">
    <source>
        <dbReference type="PROSITE" id="PS50011"/>
    </source>
</evidence>
<keyword evidence="12" id="KW-1185">Reference proteome</keyword>
<evidence type="ECO:0000256" key="8">
    <source>
        <dbReference type="SAM" id="MobiDB-lite"/>
    </source>
</evidence>
<keyword evidence="1" id="KW-0723">Serine/threonine-protein kinase</keyword>
<feature type="domain" description="EF-hand" evidence="10">
    <location>
        <begin position="486"/>
        <end position="521"/>
    </location>
</feature>
<name>A4RZC3_OSTLU</name>
<dbReference type="Pfam" id="PF00069">
    <property type="entry name" value="Pkinase"/>
    <property type="match status" value="1"/>
</dbReference>
<dbReference type="PROSITE" id="PS50011">
    <property type="entry name" value="PROTEIN_KINASE_DOM"/>
    <property type="match status" value="1"/>
</dbReference>
<dbReference type="Proteomes" id="UP000001568">
    <property type="component" value="Chromosome 6"/>
</dbReference>
<dbReference type="FunFam" id="1.10.238.10:FF:000001">
    <property type="entry name" value="Calmodulin 1"/>
    <property type="match status" value="1"/>
</dbReference>
<dbReference type="Gene3D" id="1.10.510.10">
    <property type="entry name" value="Transferase(Phosphotransferase) domain 1"/>
    <property type="match status" value="1"/>
</dbReference>
<dbReference type="InterPro" id="IPR002048">
    <property type="entry name" value="EF_hand_dom"/>
</dbReference>
<dbReference type="RefSeq" id="XP_001418307.1">
    <property type="nucleotide sequence ID" value="XM_001418270.1"/>
</dbReference>
<evidence type="ECO:0000256" key="2">
    <source>
        <dbReference type="ARBA" id="ARBA00022679"/>
    </source>
</evidence>
<dbReference type="PROSITE" id="PS00018">
    <property type="entry name" value="EF_HAND_1"/>
    <property type="match status" value="3"/>
</dbReference>
<feature type="domain" description="EF-hand" evidence="10">
    <location>
        <begin position="415"/>
        <end position="447"/>
    </location>
</feature>
<dbReference type="Gene3D" id="3.30.200.20">
    <property type="entry name" value="Phosphorylase Kinase, domain 1"/>
    <property type="match status" value="1"/>
</dbReference>
<dbReference type="InterPro" id="IPR008271">
    <property type="entry name" value="Ser/Thr_kinase_AS"/>
</dbReference>
<feature type="domain" description="EF-hand" evidence="10">
    <location>
        <begin position="377"/>
        <end position="412"/>
    </location>
</feature>
<sequence length="522" mass="57498">MRLASRAIDRVPSASPRRARATRRRRAPRAGLFGFGDATRSESAKTKAKTKTTILGDAASSVDVKDAYEFGAELGRGQFGEVRAVTDKESGRALACKSISKRGLSSERSKEMVRNEVKIMHHLNGNAKVVELVATHEDATHVHLVMEKLDGDEWFDAMAEQFETAPYSEAEAAAQFRNVAHTVEYCHIMDVMHRDLKPENFVLKSGAKDSPVCAIDFGLSTFATRDQVFTDFVGSPYYVAPEVMAYKYSNGADVWSCGVILYILLSGVPPFWGSSEKQVFDAIKRYKTGAEPLDLVSEPWPSVSDAAKELIQGMLTVDPTKRMTIEDVLQHPWLADPSVAPKTALDNIVYKRFKNFAAMSKFKKLGLHAMARAMPAEEIAGLSVMFKELDKDKSGTVSIDELREGLKLQSSDAAAELEEIFKVVDLDGTGEIHWEEFIVATLARSKRESKAAIQRAFDYFDTDHDGSITAEEFQSALDTMSPVERANLGDVTELIATADANGDGVIDFEEFMTAMSADSSAR</sequence>
<organism evidence="11 12">
    <name type="scientific">Ostreococcus lucimarinus (strain CCE9901)</name>
    <dbReference type="NCBI Taxonomy" id="436017"/>
    <lineage>
        <taxon>Eukaryota</taxon>
        <taxon>Viridiplantae</taxon>
        <taxon>Chlorophyta</taxon>
        <taxon>Mamiellophyceae</taxon>
        <taxon>Mamiellales</taxon>
        <taxon>Bathycoccaceae</taxon>
        <taxon>Ostreococcus</taxon>
    </lineage>
</organism>
<dbReference type="GO" id="GO:0004674">
    <property type="term" value="F:protein serine/threonine kinase activity"/>
    <property type="evidence" value="ECO:0007669"/>
    <property type="project" value="UniProtKB-KW"/>
</dbReference>
<reference evidence="11 12" key="1">
    <citation type="journal article" date="2007" name="Proc. Natl. Acad. Sci. U.S.A.">
        <title>The tiny eukaryote Ostreococcus provides genomic insights into the paradox of plankton speciation.</title>
        <authorList>
            <person name="Palenik B."/>
            <person name="Grimwood J."/>
            <person name="Aerts A."/>
            <person name="Rouze P."/>
            <person name="Salamov A."/>
            <person name="Putnam N."/>
            <person name="Dupont C."/>
            <person name="Jorgensen R."/>
            <person name="Derelle E."/>
            <person name="Rombauts S."/>
            <person name="Zhou K."/>
            <person name="Otillar R."/>
            <person name="Merchant S.S."/>
            <person name="Podell S."/>
            <person name="Gaasterland T."/>
            <person name="Napoli C."/>
            <person name="Gendler K."/>
            <person name="Manuell A."/>
            <person name="Tai V."/>
            <person name="Vallon O."/>
            <person name="Piganeau G."/>
            <person name="Jancek S."/>
            <person name="Heijde M."/>
            <person name="Jabbari K."/>
            <person name="Bowler C."/>
            <person name="Lohr M."/>
            <person name="Robbens S."/>
            <person name="Werner G."/>
            <person name="Dubchak I."/>
            <person name="Pazour G.J."/>
            <person name="Ren Q."/>
            <person name="Paulsen I."/>
            <person name="Delwiche C."/>
            <person name="Schmutz J."/>
            <person name="Rokhsar D."/>
            <person name="Van de Peer Y."/>
            <person name="Moreau H."/>
            <person name="Grigoriev I.V."/>
        </authorList>
    </citation>
    <scope>NUCLEOTIDE SEQUENCE [LARGE SCALE GENOMIC DNA]</scope>
    <source>
        <strain evidence="11 12">CCE9901</strain>
    </source>
</reference>
<dbReference type="KEGG" id="olu:OSTLU_49728"/>
<dbReference type="SMART" id="SM00054">
    <property type="entry name" value="EFh"/>
    <property type="match status" value="4"/>
</dbReference>
<dbReference type="FunFam" id="1.10.510.10:FF:000571">
    <property type="entry name" value="Maternal embryonic leucine zipper kinase"/>
    <property type="match status" value="1"/>
</dbReference>
<dbReference type="STRING" id="436017.A4RZC3"/>
<evidence type="ECO:0000256" key="6">
    <source>
        <dbReference type="ARBA" id="ARBA00022840"/>
    </source>
</evidence>
<evidence type="ECO:0000256" key="5">
    <source>
        <dbReference type="ARBA" id="ARBA00022837"/>
    </source>
</evidence>
<dbReference type="AlphaFoldDB" id="A4RZC3"/>
<feature type="domain" description="Protein kinase" evidence="9">
    <location>
        <begin position="68"/>
        <end position="334"/>
    </location>
</feature>
<feature type="compositionally biased region" description="Basic residues" evidence="8">
    <location>
        <begin position="17"/>
        <end position="28"/>
    </location>
</feature>
<dbReference type="GeneID" id="5002187"/>
<dbReference type="PROSITE" id="PS50222">
    <property type="entry name" value="EF_HAND_2"/>
    <property type="match status" value="4"/>
</dbReference>
<feature type="binding site" evidence="7">
    <location>
        <position position="97"/>
    </location>
    <ligand>
        <name>ATP</name>
        <dbReference type="ChEBI" id="CHEBI:30616"/>
    </ligand>
</feature>
<dbReference type="EMBL" id="CP000586">
    <property type="protein sequence ID" value="ABO96600.1"/>
    <property type="molecule type" value="Genomic_DNA"/>
</dbReference>
<dbReference type="InterPro" id="IPR011992">
    <property type="entry name" value="EF-hand-dom_pair"/>
</dbReference>
<dbReference type="PANTHER" id="PTHR24349">
    <property type="entry name" value="SERINE/THREONINE-PROTEIN KINASE"/>
    <property type="match status" value="1"/>
</dbReference>
<dbReference type="SUPFAM" id="SSF56112">
    <property type="entry name" value="Protein kinase-like (PK-like)"/>
    <property type="match status" value="1"/>
</dbReference>
<protein>
    <recommendedName>
        <fullName evidence="13">Calcium-dependent protein kinase</fullName>
    </recommendedName>
</protein>
<evidence type="ECO:0000313" key="11">
    <source>
        <dbReference type="EMBL" id="ABO96600.1"/>
    </source>
</evidence>
<proteinExistence type="predicted"/>
<keyword evidence="4" id="KW-0418">Kinase</keyword>
<dbReference type="PROSITE" id="PS00108">
    <property type="entry name" value="PROTEIN_KINASE_ST"/>
    <property type="match status" value="1"/>
</dbReference>
<keyword evidence="6 7" id="KW-0067">ATP-binding</keyword>
<dbReference type="Pfam" id="PF13499">
    <property type="entry name" value="EF-hand_7"/>
    <property type="match status" value="2"/>
</dbReference>
<dbReference type="InterPro" id="IPR050205">
    <property type="entry name" value="CDPK_Ser/Thr_kinases"/>
</dbReference>
<keyword evidence="3 7" id="KW-0547">Nucleotide-binding</keyword>
<dbReference type="GO" id="GO:0005509">
    <property type="term" value="F:calcium ion binding"/>
    <property type="evidence" value="ECO:0007669"/>
    <property type="project" value="InterPro"/>
</dbReference>
<dbReference type="InterPro" id="IPR018247">
    <property type="entry name" value="EF_Hand_1_Ca_BS"/>
</dbReference>
<dbReference type="Gramene" id="ABO96600">
    <property type="protein sequence ID" value="ABO96600"/>
    <property type="gene ID" value="OSTLU_49728"/>
</dbReference>
<dbReference type="CDD" id="cd05117">
    <property type="entry name" value="STKc_CAMK"/>
    <property type="match status" value="1"/>
</dbReference>
<keyword evidence="2" id="KW-0808">Transferase</keyword>
<dbReference type="PROSITE" id="PS00107">
    <property type="entry name" value="PROTEIN_KINASE_ATP"/>
    <property type="match status" value="1"/>
</dbReference>
<dbReference type="InterPro" id="IPR000719">
    <property type="entry name" value="Prot_kinase_dom"/>
</dbReference>
<dbReference type="InterPro" id="IPR011009">
    <property type="entry name" value="Kinase-like_dom_sf"/>
</dbReference>
<gene>
    <name evidence="11" type="ORF">OSTLU_49728</name>
</gene>
<evidence type="ECO:0000259" key="10">
    <source>
        <dbReference type="PROSITE" id="PS50222"/>
    </source>
</evidence>
<accession>A4RZC3</accession>
<feature type="domain" description="EF-hand" evidence="10">
    <location>
        <begin position="448"/>
        <end position="483"/>
    </location>
</feature>
<evidence type="ECO:0000256" key="1">
    <source>
        <dbReference type="ARBA" id="ARBA00022527"/>
    </source>
</evidence>
<dbReference type="SUPFAM" id="SSF47473">
    <property type="entry name" value="EF-hand"/>
    <property type="match status" value="1"/>
</dbReference>
<dbReference type="SMART" id="SM00220">
    <property type="entry name" value="S_TKc"/>
    <property type="match status" value="1"/>
</dbReference>
<evidence type="ECO:0000256" key="4">
    <source>
        <dbReference type="ARBA" id="ARBA00022777"/>
    </source>
</evidence>
<dbReference type="GO" id="GO:0005524">
    <property type="term" value="F:ATP binding"/>
    <property type="evidence" value="ECO:0007669"/>
    <property type="project" value="UniProtKB-UniRule"/>
</dbReference>
<dbReference type="HOGENOM" id="CLU_000288_37_3_1"/>
<evidence type="ECO:0000256" key="3">
    <source>
        <dbReference type="ARBA" id="ARBA00022741"/>
    </source>
</evidence>
<dbReference type="FunFam" id="3.30.200.20:FF:000042">
    <property type="entry name" value="Aurora kinase A"/>
    <property type="match status" value="1"/>
</dbReference>